<protein>
    <submittedName>
        <fullName evidence="2">Uncharacterized protein</fullName>
    </submittedName>
</protein>
<name>A0AA38G9L0_TAXCH</name>
<feature type="region of interest" description="Disordered" evidence="1">
    <location>
        <begin position="1"/>
        <end position="42"/>
    </location>
</feature>
<evidence type="ECO:0000313" key="2">
    <source>
        <dbReference type="EMBL" id="KAH9317423.1"/>
    </source>
</evidence>
<sequence length="230" mass="25654">MNQITGKFNTGDSLKRKHEGESNKRPEKIKVHRRSHSKEKITSIAMVLVPTSPTSSTSPNVAPQQDTAIPPLNPETFIFSHQPLCSAPLLEETLKLQMVEFERALSLDNSEDGNHNNVAVSDGEESERKMVVHSETSHSLRSNFLEWLASQLVPEAREEINLEEHDLQLLLSLGKKDRKPKVAKVTSRLIIEDSGQKFAEMSVPAEGKKKDELMAEDITVTRLPLGQATT</sequence>
<keyword evidence="3" id="KW-1185">Reference proteome</keyword>
<dbReference type="EMBL" id="JAHRHJ020000004">
    <property type="protein sequence ID" value="KAH9317423.1"/>
    <property type="molecule type" value="Genomic_DNA"/>
</dbReference>
<feature type="compositionally biased region" description="Basic and acidic residues" evidence="1">
    <location>
        <begin position="18"/>
        <end position="29"/>
    </location>
</feature>
<accession>A0AA38G9L0</accession>
<dbReference type="AlphaFoldDB" id="A0AA38G9L0"/>
<dbReference type="Proteomes" id="UP000824469">
    <property type="component" value="Unassembled WGS sequence"/>
</dbReference>
<gene>
    <name evidence="2" type="ORF">KI387_019192</name>
</gene>
<evidence type="ECO:0000313" key="3">
    <source>
        <dbReference type="Proteomes" id="UP000824469"/>
    </source>
</evidence>
<evidence type="ECO:0000256" key="1">
    <source>
        <dbReference type="SAM" id="MobiDB-lite"/>
    </source>
</evidence>
<proteinExistence type="predicted"/>
<organism evidence="2 3">
    <name type="scientific">Taxus chinensis</name>
    <name type="common">Chinese yew</name>
    <name type="synonym">Taxus wallichiana var. chinensis</name>
    <dbReference type="NCBI Taxonomy" id="29808"/>
    <lineage>
        <taxon>Eukaryota</taxon>
        <taxon>Viridiplantae</taxon>
        <taxon>Streptophyta</taxon>
        <taxon>Embryophyta</taxon>
        <taxon>Tracheophyta</taxon>
        <taxon>Spermatophyta</taxon>
        <taxon>Pinopsida</taxon>
        <taxon>Pinidae</taxon>
        <taxon>Conifers II</taxon>
        <taxon>Cupressales</taxon>
        <taxon>Taxaceae</taxon>
        <taxon>Taxus</taxon>
    </lineage>
</organism>
<reference evidence="2 3" key="1">
    <citation type="journal article" date="2021" name="Nat. Plants">
        <title>The Taxus genome provides insights into paclitaxel biosynthesis.</title>
        <authorList>
            <person name="Xiong X."/>
            <person name="Gou J."/>
            <person name="Liao Q."/>
            <person name="Li Y."/>
            <person name="Zhou Q."/>
            <person name="Bi G."/>
            <person name="Li C."/>
            <person name="Du R."/>
            <person name="Wang X."/>
            <person name="Sun T."/>
            <person name="Guo L."/>
            <person name="Liang H."/>
            <person name="Lu P."/>
            <person name="Wu Y."/>
            <person name="Zhang Z."/>
            <person name="Ro D.K."/>
            <person name="Shang Y."/>
            <person name="Huang S."/>
            <person name="Yan J."/>
        </authorList>
    </citation>
    <scope>NUCLEOTIDE SEQUENCE [LARGE SCALE GENOMIC DNA]</scope>
    <source>
        <strain evidence="2">Ta-2019</strain>
    </source>
</reference>
<feature type="compositionally biased region" description="Polar residues" evidence="1">
    <location>
        <begin position="1"/>
        <end position="12"/>
    </location>
</feature>
<feature type="region of interest" description="Disordered" evidence="1">
    <location>
        <begin position="108"/>
        <end position="127"/>
    </location>
</feature>
<comment type="caution">
    <text evidence="2">The sequence shown here is derived from an EMBL/GenBank/DDBJ whole genome shotgun (WGS) entry which is preliminary data.</text>
</comment>